<evidence type="ECO:0000256" key="6">
    <source>
        <dbReference type="ARBA" id="ARBA00022553"/>
    </source>
</evidence>
<dbReference type="OrthoDB" id="3838338at2759"/>
<dbReference type="InterPro" id="IPR001841">
    <property type="entry name" value="Znf_RING"/>
</dbReference>
<keyword evidence="8" id="KW-0479">Metal-binding</keyword>
<sequence length="864" mass="95125">MDDSCAVCAETLEWVAYGPCGHREVCSTCVSRLRFICEDRRCCICKTESDVVFVTKALGDYTTTISDFSVFRSNAVQGKNGSYWYHEDIGAYFDDVDHYKMIKAMCKLSCSVCDKSEDQRQGVKDGLKRTEQLMTHLLHVHRLQMCSLCLEGRKIFICEQKLYTKAQLNQHINTGDSEVDGSESERGGFMGHPKCKFCRKPFYGDNELYSHMSTQHYTCHICQRQHPGQFEYYKNYDDLEMHFRSAHFLCESEACLAKKFIVFTSESQMKRHNAFEHGGNMSRSKRNAVLQIPTSFRYRDEDNPRRGRGRGYRLNSSENQLSLGIQASLETSTTATDDTNYDPSSSARSIPHQRDMREVDDIVPPFESLATTTNSEGSSRYLQALGPSSRNVPLGESSFPALPVAPPSSTRPNPRKESLGKNTMAARIRKRNSGTIDVLNSARPWSSTNPGLASSSSTSSQARPRPNHGPMSPISKGSPIAKPATTNGTIFSSHASSWQARTSPNHGLVSSSIASSYAAQARPATDHGLASASSGSSSWNTGSAARVSHSVSAPNLVGRGSLDSSMSDFPPVSVTKTDKLPISSPPKLEKEEMQIADKALVERMRSSLEFDEDKYSAFNEITGEYRHGVIGTGEYLSYVQQFGLSHLVLEIARLCPNAQKQRELLETYNARVRGDSMQENGLRISDTRSKGNKGSKKGKGKCVEAVDSGPKDKLPDKSFKDTLADNIIGTVKKLQERHKPLDEEVEVLSKDGYRRSNGNSSGTQPVEQLQSSSPNSMSNGRIDIQSAGAGSSVGGGGGKQRKKMSKFHRVRLGDSFDRQSDSSPEHEGTSLSQENSSDRVPVGGVWANFGGQKLVTQTQKGHAK</sequence>
<feature type="region of interest" description="Disordered" evidence="13">
    <location>
        <begin position="331"/>
        <end position="490"/>
    </location>
</feature>
<protein>
    <recommendedName>
        <fullName evidence="4">RING-type E3 ubiquitin transferase</fullName>
        <ecNumber evidence="4">2.3.2.27</ecNumber>
    </recommendedName>
</protein>
<evidence type="ECO:0000256" key="9">
    <source>
        <dbReference type="ARBA" id="ARBA00022771"/>
    </source>
</evidence>
<keyword evidence="16" id="KW-1185">Reference proteome</keyword>
<feature type="compositionally biased region" description="Basic and acidic residues" evidence="13">
    <location>
        <begin position="701"/>
        <end position="718"/>
    </location>
</feature>
<dbReference type="InterPro" id="IPR057634">
    <property type="entry name" value="PAH_ZNF598/HEL2"/>
</dbReference>
<keyword evidence="7" id="KW-0808">Transferase</keyword>
<dbReference type="InterPro" id="IPR013083">
    <property type="entry name" value="Znf_RING/FYVE/PHD"/>
</dbReference>
<feature type="compositionally biased region" description="Polar residues" evidence="13">
    <location>
        <begin position="331"/>
        <end position="348"/>
    </location>
</feature>
<dbReference type="Gene3D" id="3.30.40.10">
    <property type="entry name" value="Zinc/RING finger domain, C3HC4 (zinc finger)"/>
    <property type="match status" value="1"/>
</dbReference>
<evidence type="ECO:0000256" key="11">
    <source>
        <dbReference type="ARBA" id="ARBA00035113"/>
    </source>
</evidence>
<comment type="subcellular location">
    <subcellularLocation>
        <location evidence="2">Cytoplasm</location>
    </subcellularLocation>
</comment>
<keyword evidence="5" id="KW-0963">Cytoplasm</keyword>
<dbReference type="GO" id="GO:0016567">
    <property type="term" value="P:protein ubiquitination"/>
    <property type="evidence" value="ECO:0007669"/>
    <property type="project" value="TreeGrafter"/>
</dbReference>
<reference evidence="15 16" key="1">
    <citation type="submission" date="2017-09" db="EMBL/GenBank/DDBJ databases">
        <title>WGS assembly of Aquilegia coerulea Goldsmith.</title>
        <authorList>
            <person name="Hodges S."/>
            <person name="Kramer E."/>
            <person name="Nordborg M."/>
            <person name="Tomkins J."/>
            <person name="Borevitz J."/>
            <person name="Derieg N."/>
            <person name="Yan J."/>
            <person name="Mihaltcheva S."/>
            <person name="Hayes R.D."/>
            <person name="Rokhsar D."/>
        </authorList>
    </citation>
    <scope>NUCLEOTIDE SEQUENCE [LARGE SCALE GENOMIC DNA]</scope>
    <source>
        <strain evidence="16">cv. Goldsmith</strain>
    </source>
</reference>
<dbReference type="FunCoup" id="A0A2G5F8H8">
    <property type="interactions" value="2891"/>
</dbReference>
<feature type="region of interest" description="Disordered" evidence="13">
    <location>
        <begin position="299"/>
        <end position="319"/>
    </location>
</feature>
<dbReference type="GO" id="GO:0008270">
    <property type="term" value="F:zinc ion binding"/>
    <property type="evidence" value="ECO:0007669"/>
    <property type="project" value="UniProtKB-KW"/>
</dbReference>
<feature type="compositionally biased region" description="Polar residues" evidence="13">
    <location>
        <begin position="369"/>
        <end position="391"/>
    </location>
</feature>
<dbReference type="Pfam" id="PF23230">
    <property type="entry name" value="zf-C2H2_13"/>
    <property type="match status" value="1"/>
</dbReference>
<feature type="compositionally biased region" description="Low complexity" evidence="13">
    <location>
        <begin position="446"/>
        <end position="460"/>
    </location>
</feature>
<keyword evidence="6" id="KW-0597">Phosphoprotein</keyword>
<evidence type="ECO:0000259" key="14">
    <source>
        <dbReference type="PROSITE" id="PS50089"/>
    </source>
</evidence>
<evidence type="ECO:0000256" key="12">
    <source>
        <dbReference type="PROSITE-ProRule" id="PRU00175"/>
    </source>
</evidence>
<dbReference type="STRING" id="218851.A0A2G5F8H8"/>
<dbReference type="SMART" id="SM00355">
    <property type="entry name" value="ZnF_C2H2"/>
    <property type="match status" value="4"/>
</dbReference>
<dbReference type="PANTHER" id="PTHR22938:SF0">
    <property type="entry name" value="E3 UBIQUITIN-PROTEIN LIGASE ZNF598"/>
    <property type="match status" value="1"/>
</dbReference>
<dbReference type="AlphaFoldDB" id="A0A2G5F8H8"/>
<dbReference type="InterPro" id="IPR041888">
    <property type="entry name" value="RING-HC_ZNF598/HEL2"/>
</dbReference>
<proteinExistence type="inferred from homology"/>
<dbReference type="InParanoid" id="A0A2G5F8H8"/>
<feature type="compositionally biased region" description="Basic and acidic residues" evidence="13">
    <location>
        <begin position="742"/>
        <end position="754"/>
    </location>
</feature>
<evidence type="ECO:0000256" key="1">
    <source>
        <dbReference type="ARBA" id="ARBA00000900"/>
    </source>
</evidence>
<dbReference type="GO" id="GO:0061630">
    <property type="term" value="F:ubiquitin protein ligase activity"/>
    <property type="evidence" value="ECO:0007669"/>
    <property type="project" value="UniProtKB-EC"/>
</dbReference>
<keyword evidence="9 12" id="KW-0863">Zinc-finger</keyword>
<evidence type="ECO:0000256" key="13">
    <source>
        <dbReference type="SAM" id="MobiDB-lite"/>
    </source>
</evidence>
<dbReference type="Pfam" id="PF23202">
    <property type="entry name" value="PAH_ZNF598"/>
    <property type="match status" value="1"/>
</dbReference>
<feature type="compositionally biased region" description="Basic residues" evidence="13">
    <location>
        <begin position="799"/>
        <end position="810"/>
    </location>
</feature>
<feature type="region of interest" description="Disordered" evidence="13">
    <location>
        <begin position="559"/>
        <end position="585"/>
    </location>
</feature>
<feature type="domain" description="RING-type" evidence="14">
    <location>
        <begin position="5"/>
        <end position="46"/>
    </location>
</feature>
<evidence type="ECO:0000256" key="2">
    <source>
        <dbReference type="ARBA" id="ARBA00004496"/>
    </source>
</evidence>
<dbReference type="CDD" id="cd16615">
    <property type="entry name" value="RING-HC_ZNF598"/>
    <property type="match status" value="1"/>
</dbReference>
<dbReference type="InterPro" id="IPR013087">
    <property type="entry name" value="Znf_C2H2_type"/>
</dbReference>
<accession>A0A2G5F8H8</accession>
<organism evidence="15 16">
    <name type="scientific">Aquilegia coerulea</name>
    <name type="common">Rocky mountain columbine</name>
    <dbReference type="NCBI Taxonomy" id="218851"/>
    <lineage>
        <taxon>Eukaryota</taxon>
        <taxon>Viridiplantae</taxon>
        <taxon>Streptophyta</taxon>
        <taxon>Embryophyta</taxon>
        <taxon>Tracheophyta</taxon>
        <taxon>Spermatophyta</taxon>
        <taxon>Magnoliopsida</taxon>
        <taxon>Ranunculales</taxon>
        <taxon>Ranunculaceae</taxon>
        <taxon>Thalictroideae</taxon>
        <taxon>Aquilegia</taxon>
    </lineage>
</organism>
<dbReference type="EMBL" id="KZ305018">
    <property type="protein sequence ID" value="PIA64308.1"/>
    <property type="molecule type" value="Genomic_DNA"/>
</dbReference>
<dbReference type="Pfam" id="PF25447">
    <property type="entry name" value="RING_ZNF598"/>
    <property type="match status" value="1"/>
</dbReference>
<name>A0A2G5F8H8_AQUCA</name>
<dbReference type="PROSITE" id="PS00028">
    <property type="entry name" value="ZINC_FINGER_C2H2_1"/>
    <property type="match status" value="1"/>
</dbReference>
<comment type="similarity">
    <text evidence="11">Belongs to the ZNF598/HEL2 family.</text>
</comment>
<feature type="compositionally biased region" description="Polar residues" evidence="13">
    <location>
        <begin position="854"/>
        <end position="864"/>
    </location>
</feature>
<dbReference type="GO" id="GO:0043022">
    <property type="term" value="F:ribosome binding"/>
    <property type="evidence" value="ECO:0007669"/>
    <property type="project" value="TreeGrafter"/>
</dbReference>
<dbReference type="GO" id="GO:0005737">
    <property type="term" value="C:cytoplasm"/>
    <property type="evidence" value="ECO:0007669"/>
    <property type="project" value="UniProtKB-SubCell"/>
</dbReference>
<evidence type="ECO:0000256" key="5">
    <source>
        <dbReference type="ARBA" id="ARBA00022490"/>
    </source>
</evidence>
<feature type="region of interest" description="Disordered" evidence="13">
    <location>
        <begin position="742"/>
        <end position="864"/>
    </location>
</feature>
<dbReference type="InterPro" id="IPR044288">
    <property type="entry name" value="ZNF598/HEL2"/>
</dbReference>
<feature type="region of interest" description="Disordered" evidence="13">
    <location>
        <begin position="676"/>
        <end position="718"/>
    </location>
</feature>
<feature type="compositionally biased region" description="Basic and acidic residues" evidence="13">
    <location>
        <begin position="811"/>
        <end position="828"/>
    </location>
</feature>
<feature type="compositionally biased region" description="Basic residues" evidence="13">
    <location>
        <begin position="690"/>
        <end position="700"/>
    </location>
</feature>
<comment type="catalytic activity">
    <reaction evidence="1">
        <text>S-ubiquitinyl-[E2 ubiquitin-conjugating enzyme]-L-cysteine + [acceptor protein]-L-lysine = [E2 ubiquitin-conjugating enzyme]-L-cysteine + N(6)-ubiquitinyl-[acceptor protein]-L-lysine.</text>
        <dbReference type="EC" id="2.3.2.27"/>
    </reaction>
</comment>
<evidence type="ECO:0000256" key="7">
    <source>
        <dbReference type="ARBA" id="ARBA00022679"/>
    </source>
</evidence>
<keyword evidence="10" id="KW-0862">Zinc</keyword>
<evidence type="ECO:0000256" key="4">
    <source>
        <dbReference type="ARBA" id="ARBA00012483"/>
    </source>
</evidence>
<dbReference type="EC" id="2.3.2.27" evidence="4"/>
<evidence type="ECO:0000313" key="15">
    <source>
        <dbReference type="EMBL" id="PIA64308.1"/>
    </source>
</evidence>
<dbReference type="PROSITE" id="PS50089">
    <property type="entry name" value="ZF_RING_2"/>
    <property type="match status" value="1"/>
</dbReference>
<feature type="compositionally biased region" description="Polar residues" evidence="13">
    <location>
        <begin position="756"/>
        <end position="779"/>
    </location>
</feature>
<dbReference type="PANTHER" id="PTHR22938">
    <property type="entry name" value="ZINC FINGER PROTEIN 598"/>
    <property type="match status" value="1"/>
</dbReference>
<gene>
    <name evidence="15" type="ORF">AQUCO_00100055v1</name>
</gene>
<comment type="pathway">
    <text evidence="3">Protein modification; protein ubiquitination.</text>
</comment>
<dbReference type="GO" id="GO:0072344">
    <property type="term" value="P:rescue of stalled ribosome"/>
    <property type="evidence" value="ECO:0007669"/>
    <property type="project" value="InterPro"/>
</dbReference>
<dbReference type="Proteomes" id="UP000230069">
    <property type="component" value="Unassembled WGS sequence"/>
</dbReference>
<evidence type="ECO:0000256" key="8">
    <source>
        <dbReference type="ARBA" id="ARBA00022723"/>
    </source>
</evidence>
<evidence type="ECO:0000256" key="10">
    <source>
        <dbReference type="ARBA" id="ARBA00022833"/>
    </source>
</evidence>
<evidence type="ECO:0000313" key="16">
    <source>
        <dbReference type="Proteomes" id="UP000230069"/>
    </source>
</evidence>
<evidence type="ECO:0000256" key="3">
    <source>
        <dbReference type="ARBA" id="ARBA00004906"/>
    </source>
</evidence>
<dbReference type="InterPro" id="IPR056437">
    <property type="entry name" value="Znf-C2H2_ZNF598/HEL2"/>
</dbReference>